<dbReference type="EMBL" id="BAABAL010000009">
    <property type="protein sequence ID" value="GAA4006682.1"/>
    <property type="molecule type" value="Genomic_DNA"/>
</dbReference>
<name>A0ABP7S568_9PSEU</name>
<comment type="caution">
    <text evidence="2">The sequence shown here is derived from an EMBL/GenBank/DDBJ whole genome shotgun (WGS) entry which is preliminary data.</text>
</comment>
<dbReference type="InterPro" id="IPR007541">
    <property type="entry name" value="Uncharacterised_BSP"/>
</dbReference>
<evidence type="ECO:0000313" key="2">
    <source>
        <dbReference type="EMBL" id="GAA4006682.1"/>
    </source>
</evidence>
<dbReference type="Proteomes" id="UP001501747">
    <property type="component" value="Unassembled WGS sequence"/>
</dbReference>
<evidence type="ECO:0000313" key="3">
    <source>
        <dbReference type="Proteomes" id="UP001501747"/>
    </source>
</evidence>
<accession>A0ABP7S568</accession>
<protein>
    <recommendedName>
        <fullName evidence="4">Peptidase MA superfamily protein</fullName>
    </recommendedName>
</protein>
<keyword evidence="3" id="KW-1185">Reference proteome</keyword>
<gene>
    <name evidence="2" type="ORF">GCM10022247_30520</name>
</gene>
<dbReference type="RefSeq" id="WP_344875135.1">
    <property type="nucleotide sequence ID" value="NZ_BAABAL010000009.1"/>
</dbReference>
<organism evidence="2 3">
    <name type="scientific">Allokutzneria multivorans</name>
    <dbReference type="NCBI Taxonomy" id="1142134"/>
    <lineage>
        <taxon>Bacteria</taxon>
        <taxon>Bacillati</taxon>
        <taxon>Actinomycetota</taxon>
        <taxon>Actinomycetes</taxon>
        <taxon>Pseudonocardiales</taxon>
        <taxon>Pseudonocardiaceae</taxon>
        <taxon>Allokutzneria</taxon>
    </lineage>
</organism>
<dbReference type="Pfam" id="PF04450">
    <property type="entry name" value="BSP"/>
    <property type="match status" value="1"/>
</dbReference>
<evidence type="ECO:0000256" key="1">
    <source>
        <dbReference type="SAM" id="MobiDB-lite"/>
    </source>
</evidence>
<reference evidence="3" key="1">
    <citation type="journal article" date="2019" name="Int. J. Syst. Evol. Microbiol.">
        <title>The Global Catalogue of Microorganisms (GCM) 10K type strain sequencing project: providing services to taxonomists for standard genome sequencing and annotation.</title>
        <authorList>
            <consortium name="The Broad Institute Genomics Platform"/>
            <consortium name="The Broad Institute Genome Sequencing Center for Infectious Disease"/>
            <person name="Wu L."/>
            <person name="Ma J."/>
        </authorList>
    </citation>
    <scope>NUCLEOTIDE SEQUENCE [LARGE SCALE GENOMIC DNA]</scope>
    <source>
        <strain evidence="3">JCM 17342</strain>
    </source>
</reference>
<sequence length="455" mass="49723">MSWQGRYRNWLAAAVAAVLLAGLAVVSLPAADPVVPAEQAAPSLDPNARPAPPEPAVEPSVELGRSRISSVTDLLRRRADAVQSRDLAAFMGTLDPLADPKFLATQQAVFANLRGVPLREWRYRIDSTDSLTELDSLFGERPPDELWAPRVELSYAFDGVDRAATSRPMGYLFARRGNDWYLTSDTALADRGRKTWRGPWDFGNCRVDKTEFGIVLSHGGNQALANRVAGELDAAIRAVSEVWGQQWTQRVAVMLPETTAELQAMVGTEFAVDAIAAVAVADRVDHDSDIVEGARVVFNPRTASRLSASSLRVVLRHEITHIAARSDTVDGAPMWLLEGFADYVGYRDSGISPREAAPDLAKQLRISGPPLALPSDADFRAGGSRLDLAYQTAWTTMLFLSQQYGEAKVVELYRRLAGVGRVPDGVVDGVLRDVLDTDRAEIIRGWGQFLRKTFG</sequence>
<feature type="region of interest" description="Disordered" evidence="1">
    <location>
        <begin position="39"/>
        <end position="62"/>
    </location>
</feature>
<proteinExistence type="predicted"/>
<evidence type="ECO:0008006" key="4">
    <source>
        <dbReference type="Google" id="ProtNLM"/>
    </source>
</evidence>